<evidence type="ECO:0000259" key="1">
    <source>
        <dbReference type="Pfam" id="PF12697"/>
    </source>
</evidence>
<dbReference type="InterPro" id="IPR000073">
    <property type="entry name" value="AB_hydrolase_1"/>
</dbReference>
<protein>
    <submittedName>
        <fullName evidence="2">Alpha/beta hydrolase</fullName>
    </submittedName>
</protein>
<organism evidence="2 5">
    <name type="scientific">Natronoglomus mannanivorans</name>
    <dbReference type="NCBI Taxonomy" id="2979990"/>
    <lineage>
        <taxon>Archaea</taxon>
        <taxon>Methanobacteriati</taxon>
        <taxon>Methanobacteriota</taxon>
        <taxon>Stenosarchaea group</taxon>
        <taxon>Halobacteria</taxon>
        <taxon>Halobacteriales</taxon>
        <taxon>Natrialbaceae</taxon>
        <taxon>Natronoglomus</taxon>
    </lineage>
</organism>
<keyword evidence="2" id="KW-0378">Hydrolase</keyword>
<dbReference type="Proteomes" id="UP001321018">
    <property type="component" value="Unassembled WGS sequence"/>
</dbReference>
<reference evidence="2 4" key="1">
    <citation type="submission" date="2022-09" db="EMBL/GenBank/DDBJ databases">
        <title>Enrichment on poylsaccharides allowed isolation of novel metabolic and taxonomic groups of Haloarchaea.</title>
        <authorList>
            <person name="Sorokin D.Y."/>
            <person name="Elcheninov A.G."/>
            <person name="Khizhniak T.V."/>
            <person name="Kolganova T.V."/>
            <person name="Kublanov I.V."/>
        </authorList>
    </citation>
    <scope>NUCLEOTIDE SEQUENCE</scope>
    <source>
        <strain evidence="3 4">AArc-m2/3/4</strain>
        <strain evidence="2">AArc-xg1-1</strain>
    </source>
</reference>
<dbReference type="RefSeq" id="WP_338002952.1">
    <property type="nucleotide sequence ID" value="NZ_JAOPKA010000003.1"/>
</dbReference>
<dbReference type="InterPro" id="IPR050266">
    <property type="entry name" value="AB_hydrolase_sf"/>
</dbReference>
<dbReference type="InterPro" id="IPR029058">
    <property type="entry name" value="AB_hydrolase_fold"/>
</dbReference>
<gene>
    <name evidence="3" type="ORF">OB955_06760</name>
    <name evidence="2" type="ORF">OB960_06880</name>
</gene>
<accession>A0AAP2YXD4</accession>
<dbReference type="Gene3D" id="3.40.50.1820">
    <property type="entry name" value="alpha/beta hydrolase"/>
    <property type="match status" value="1"/>
</dbReference>
<dbReference type="AlphaFoldDB" id="A0AAP2YXD4"/>
<dbReference type="EMBL" id="JAOPKB010000002">
    <property type="protein sequence ID" value="MCU4972437.1"/>
    <property type="molecule type" value="Genomic_DNA"/>
</dbReference>
<evidence type="ECO:0000313" key="2">
    <source>
        <dbReference type="EMBL" id="MCU4741121.1"/>
    </source>
</evidence>
<comment type="caution">
    <text evidence="2">The sequence shown here is derived from an EMBL/GenBank/DDBJ whole genome shotgun (WGS) entry which is preliminary data.</text>
</comment>
<evidence type="ECO:0000313" key="4">
    <source>
        <dbReference type="Proteomes" id="UP001320972"/>
    </source>
</evidence>
<dbReference type="SUPFAM" id="SSF53474">
    <property type="entry name" value="alpha/beta-Hydrolases"/>
    <property type="match status" value="1"/>
</dbReference>
<dbReference type="GO" id="GO:0016020">
    <property type="term" value="C:membrane"/>
    <property type="evidence" value="ECO:0007669"/>
    <property type="project" value="TreeGrafter"/>
</dbReference>
<sequence length="269" mass="28937">MNLTDDWSTDTVRANGIDVHYYRTGTRDGPPVVLAHGFTDNGRCWSPLAADLADLGYDVVAPDARGHGRSSVPDTGNTAADRVDDLVGLIDALELSNPVLIGHSMGGTTAAWTAATHPDLPRGLVLEDPAGMLEDARETAPDDAVCGMRQQIRAWQDQSLEETMADIDREPELAEILATARTECSESIAEVIREGFSHPREAFAEVTCPTLILKADADPDAQADHRETAAALADGRLVHVDGAGHCVFRDRYDAAFGELAGFLDDLEFE</sequence>
<name>A0AAP2YXD4_9EURY</name>
<dbReference type="EMBL" id="JAOPKA010000003">
    <property type="protein sequence ID" value="MCU4741121.1"/>
    <property type="molecule type" value="Genomic_DNA"/>
</dbReference>
<evidence type="ECO:0000313" key="3">
    <source>
        <dbReference type="EMBL" id="MCU4972437.1"/>
    </source>
</evidence>
<dbReference type="PANTHER" id="PTHR43798:SF33">
    <property type="entry name" value="HYDROLASE, PUTATIVE (AFU_ORTHOLOGUE AFUA_2G14860)-RELATED"/>
    <property type="match status" value="1"/>
</dbReference>
<keyword evidence="4" id="KW-1185">Reference proteome</keyword>
<dbReference type="PANTHER" id="PTHR43798">
    <property type="entry name" value="MONOACYLGLYCEROL LIPASE"/>
    <property type="match status" value="1"/>
</dbReference>
<evidence type="ECO:0000313" key="5">
    <source>
        <dbReference type="Proteomes" id="UP001321018"/>
    </source>
</evidence>
<dbReference type="PRINTS" id="PR00111">
    <property type="entry name" value="ABHYDROLASE"/>
</dbReference>
<feature type="domain" description="AB hydrolase-1" evidence="1">
    <location>
        <begin position="32"/>
        <end position="254"/>
    </location>
</feature>
<dbReference type="GO" id="GO:0016787">
    <property type="term" value="F:hydrolase activity"/>
    <property type="evidence" value="ECO:0007669"/>
    <property type="project" value="UniProtKB-KW"/>
</dbReference>
<proteinExistence type="predicted"/>
<dbReference type="Pfam" id="PF12697">
    <property type="entry name" value="Abhydrolase_6"/>
    <property type="match status" value="1"/>
</dbReference>
<dbReference type="Proteomes" id="UP001320972">
    <property type="component" value="Unassembled WGS sequence"/>
</dbReference>